<name>W7Y5A2_9BACT</name>
<gene>
    <name evidence="1" type="ORF">JCM21142_41929</name>
</gene>
<proteinExistence type="predicted"/>
<evidence type="ECO:0000313" key="1">
    <source>
        <dbReference type="EMBL" id="GAF03262.1"/>
    </source>
</evidence>
<protein>
    <recommendedName>
        <fullName evidence="3">UDP-4-amino-4-deoxy-L-arabinose-oxoglutarate aminotransferase</fullName>
    </recommendedName>
</protein>
<dbReference type="SUPFAM" id="SSF53383">
    <property type="entry name" value="PLP-dependent transferases"/>
    <property type="match status" value="1"/>
</dbReference>
<sequence>MEIGSFIGLDLEGTGEYYNNQLGMARLNSARAGIYHACKLYHCTTVHLPYYLCPSVHQYLSEHGIVTQKYYCNDRFEPMGVKPKENEAIIVVNYFGIIAHKNMQKVADRYKNVIVDNSAAFYASPIDGCYNIYSPRKFFGVPDGCYVIGDCASKGIVQYDEDYSSETASFLFKTIEFGTNATYQERMKNEQRIDQSAPLRMSQLTHTLLKNINYARIGKKRVENFMYAHFMFSKINKIDPLMLLDKSCVPMVYPLVIESADLDKKLREHNIYVGRLWNNVLKEVAMDTFEAHMSKFMIPLPIDQRYSRKEMNFIYEVVTDILKEE</sequence>
<dbReference type="InterPro" id="IPR015424">
    <property type="entry name" value="PyrdxlP-dep_Trfase"/>
</dbReference>
<comment type="caution">
    <text evidence="1">The sequence shown here is derived from an EMBL/GenBank/DDBJ whole genome shotgun (WGS) entry which is preliminary data.</text>
</comment>
<organism evidence="1 2">
    <name type="scientific">Saccharicrinis fermentans DSM 9555 = JCM 21142</name>
    <dbReference type="NCBI Taxonomy" id="869213"/>
    <lineage>
        <taxon>Bacteria</taxon>
        <taxon>Pseudomonadati</taxon>
        <taxon>Bacteroidota</taxon>
        <taxon>Bacteroidia</taxon>
        <taxon>Marinilabiliales</taxon>
        <taxon>Marinilabiliaceae</taxon>
        <taxon>Saccharicrinis</taxon>
    </lineage>
</organism>
<dbReference type="EMBL" id="BAMD01000020">
    <property type="protein sequence ID" value="GAF03262.1"/>
    <property type="molecule type" value="Genomic_DNA"/>
</dbReference>
<keyword evidence="2" id="KW-1185">Reference proteome</keyword>
<accession>W7Y5A2</accession>
<dbReference type="OrthoDB" id="8955051at2"/>
<dbReference type="eggNOG" id="COG0399">
    <property type="taxonomic scope" value="Bacteria"/>
</dbReference>
<dbReference type="STRING" id="869213.GCA_000517085_00274"/>
<dbReference type="Proteomes" id="UP000019402">
    <property type="component" value="Unassembled WGS sequence"/>
</dbReference>
<dbReference type="RefSeq" id="WP_027470340.1">
    <property type="nucleotide sequence ID" value="NZ_BAMD01000020.1"/>
</dbReference>
<evidence type="ECO:0008006" key="3">
    <source>
        <dbReference type="Google" id="ProtNLM"/>
    </source>
</evidence>
<dbReference type="AlphaFoldDB" id="W7Y5A2"/>
<evidence type="ECO:0000313" key="2">
    <source>
        <dbReference type="Proteomes" id="UP000019402"/>
    </source>
</evidence>
<reference evidence="1 2" key="1">
    <citation type="journal article" date="2014" name="Genome Announc.">
        <title>Draft Genome Sequence of Cytophaga fermentans JCM 21142T, a Facultative Anaerobe Isolated from Marine Mud.</title>
        <authorList>
            <person name="Starns D."/>
            <person name="Oshima K."/>
            <person name="Suda W."/>
            <person name="Iino T."/>
            <person name="Yuki M."/>
            <person name="Inoue J."/>
            <person name="Kitamura K."/>
            <person name="Iida T."/>
            <person name="Darby A."/>
            <person name="Hattori M."/>
            <person name="Ohkuma M."/>
        </authorList>
    </citation>
    <scope>NUCLEOTIDE SEQUENCE [LARGE SCALE GENOMIC DNA]</scope>
    <source>
        <strain evidence="1 2">JCM 21142</strain>
    </source>
</reference>